<gene>
    <name evidence="2" type="ORF">EVB01_03050</name>
</gene>
<dbReference type="Proteomes" id="UP000319023">
    <property type="component" value="Unassembled WGS sequence"/>
</dbReference>
<proteinExistence type="predicted"/>
<protein>
    <recommendedName>
        <fullName evidence="1">Saccharopine dehydrogenase NADP binding domain-containing protein</fullName>
    </recommendedName>
</protein>
<evidence type="ECO:0000259" key="1">
    <source>
        <dbReference type="Pfam" id="PF03435"/>
    </source>
</evidence>
<organism evidence="2 3">
    <name type="scientific">SAR86 cluster bacterium</name>
    <dbReference type="NCBI Taxonomy" id="2030880"/>
    <lineage>
        <taxon>Bacteria</taxon>
        <taxon>Pseudomonadati</taxon>
        <taxon>Pseudomonadota</taxon>
        <taxon>Gammaproteobacteria</taxon>
        <taxon>SAR86 cluster</taxon>
    </lineage>
</organism>
<sequence>MKILAIGGCGSMGRYAMRAIQNFSAIEEIIIADINKETAEVFADSLNHKVSAIRLDVNDASALKQAMEHINIVVNTCGPYFKFGAPILSAAISSGCNYIDICDDWEPTIDMMKLDAKAKSAGVSATIGLGASPGLTNLMALIAIRELDEVTKVYTGWDIGGTSLDENAMQQSENAAMMHGVEQMTGRVKVFQDGDFKMVRPLKKINVKYPGLTNFNGNIFGHPEAVTFPHYFPKLQDSINLAHGGHADFFILKFIMSLVNLRLLSKEKAAHLFSFLEGEQSSQKRHKGVDYPPVMYGFAHGIKNGMPASVGVCIPSDTEDSDMNEQIKNIGMGEITGIPLACGIKMLAEGRINEVGVLAPEAGHIEPNGFISDVFEEISKTLGLPSDSLSDSIQITRSW</sequence>
<reference evidence="2 3" key="1">
    <citation type="submission" date="2019-02" db="EMBL/GenBank/DDBJ databases">
        <title>Prokaryotic population dynamics and viral predation in marine succession experiment using metagenomics: the confinement effect.</title>
        <authorList>
            <person name="Haro-Moreno J.M."/>
            <person name="Rodriguez-Valera F."/>
            <person name="Lopez-Perez M."/>
        </authorList>
    </citation>
    <scope>NUCLEOTIDE SEQUENCE [LARGE SCALE GENOMIC DNA]</scope>
    <source>
        <strain evidence="2">MED-G168</strain>
    </source>
</reference>
<name>A0A520LQP9_9GAMM</name>
<accession>A0A520LQP9</accession>
<dbReference type="Pfam" id="PF03435">
    <property type="entry name" value="Sacchrp_dh_NADP"/>
    <property type="match status" value="1"/>
</dbReference>
<evidence type="ECO:0000313" key="2">
    <source>
        <dbReference type="EMBL" id="RZO10305.1"/>
    </source>
</evidence>
<dbReference type="Gene3D" id="3.40.50.720">
    <property type="entry name" value="NAD(P)-binding Rossmann-like Domain"/>
    <property type="match status" value="1"/>
</dbReference>
<dbReference type="InterPro" id="IPR005097">
    <property type="entry name" value="Sacchrp_dh_NADP-bd"/>
</dbReference>
<dbReference type="InterPro" id="IPR036291">
    <property type="entry name" value="NAD(P)-bd_dom_sf"/>
</dbReference>
<dbReference type="Gene3D" id="3.30.360.10">
    <property type="entry name" value="Dihydrodipicolinate Reductase, domain 2"/>
    <property type="match status" value="1"/>
</dbReference>
<dbReference type="PANTHER" id="PTHR43796:SF2">
    <property type="entry name" value="CARBOXYNORSPERMIDINE SYNTHASE"/>
    <property type="match status" value="1"/>
</dbReference>
<comment type="caution">
    <text evidence="2">The sequence shown here is derived from an EMBL/GenBank/DDBJ whole genome shotgun (WGS) entry which is preliminary data.</text>
</comment>
<feature type="domain" description="Saccharopine dehydrogenase NADP binding" evidence="1">
    <location>
        <begin position="3"/>
        <end position="125"/>
    </location>
</feature>
<dbReference type="AlphaFoldDB" id="A0A520LQP9"/>
<dbReference type="EMBL" id="SHBN01000059">
    <property type="protein sequence ID" value="RZO10305.1"/>
    <property type="molecule type" value="Genomic_DNA"/>
</dbReference>
<evidence type="ECO:0000313" key="3">
    <source>
        <dbReference type="Proteomes" id="UP000319023"/>
    </source>
</evidence>
<dbReference type="SUPFAM" id="SSF51735">
    <property type="entry name" value="NAD(P)-binding Rossmann-fold domains"/>
    <property type="match status" value="1"/>
</dbReference>
<dbReference type="PANTHER" id="PTHR43796">
    <property type="entry name" value="CARBOXYNORSPERMIDINE SYNTHASE"/>
    <property type="match status" value="1"/>
</dbReference>